<evidence type="ECO:0000313" key="2">
    <source>
        <dbReference type="EMBL" id="QIG62132.1"/>
    </source>
</evidence>
<dbReference type="Pfam" id="PF24200">
    <property type="entry name" value="DUF7425"/>
    <property type="match status" value="1"/>
</dbReference>
<dbReference type="Proteomes" id="UP000503550">
    <property type="component" value="Segment"/>
</dbReference>
<gene>
    <name evidence="2" type="ORF">P46FS4_66</name>
</gene>
<reference evidence="2 3" key="1">
    <citation type="submission" date="2020-02" db="EMBL/GenBank/DDBJ databases">
        <authorList>
            <person name="Tan Y."/>
            <person name="Ma J."/>
            <person name="Li D."/>
            <person name="Gao L."/>
        </authorList>
    </citation>
    <scope>NUCLEOTIDE SEQUENCE [LARGE SCALE GENOMIC DNA]</scope>
    <source>
        <strain evidence="2 3">Salmonella sp.</strain>
    </source>
</reference>
<protein>
    <recommendedName>
        <fullName evidence="1">DUF7425 domain-containing protein</fullName>
    </recommendedName>
</protein>
<feature type="domain" description="DUF7425" evidence="1">
    <location>
        <begin position="1"/>
        <end position="92"/>
    </location>
</feature>
<dbReference type="InterPro" id="IPR055848">
    <property type="entry name" value="DUF7425"/>
</dbReference>
<evidence type="ECO:0000259" key="1">
    <source>
        <dbReference type="Pfam" id="PF24200"/>
    </source>
</evidence>
<accession>A0A6G6XTH6</accession>
<sequence>MAGVWCDVLLVRYSVNGCAQVRSTFYPVPFSSGGLTVQRVLGIESELNKKSFGVQVLGYDLLNEMLVEEDKVETVIGRPEMEVLMNLAGVETTEVETVSAPVMPTQERLNAIAGLFTSGFCDDRMARDIYAAALGVEKQSEQI</sequence>
<evidence type="ECO:0000313" key="3">
    <source>
        <dbReference type="Proteomes" id="UP000503550"/>
    </source>
</evidence>
<proteinExistence type="predicted"/>
<dbReference type="EMBL" id="MT078988">
    <property type="protein sequence ID" value="QIG62132.1"/>
    <property type="molecule type" value="Genomic_DNA"/>
</dbReference>
<name>A0A6G6XTH6_9CAUD</name>
<organism evidence="2 3">
    <name type="scientific">Salmonella phage P46FS4</name>
    <dbReference type="NCBI Taxonomy" id="2712940"/>
    <lineage>
        <taxon>Viruses</taxon>
        <taxon>Duplodnaviria</taxon>
        <taxon>Heunggongvirae</taxon>
        <taxon>Uroviricota</taxon>
        <taxon>Caudoviricetes</taxon>
        <taxon>Pantevenvirales</taxon>
        <taxon>Ackermannviridae</taxon>
        <taxon>Aglimvirinae</taxon>
        <taxon>Agtrevirus</taxon>
        <taxon>Agtrevirus P46FS4</taxon>
    </lineage>
</organism>
<keyword evidence="3" id="KW-1185">Reference proteome</keyword>